<dbReference type="PANTHER" id="PTHR24414:SF82">
    <property type="entry name" value="GALACTOSE OXIDASE_KELCH REPEAT SUPERFAMILY PROTEIN"/>
    <property type="match status" value="1"/>
</dbReference>
<dbReference type="Pfam" id="PF25210">
    <property type="entry name" value="Kelch_FKB95"/>
    <property type="match status" value="1"/>
</dbReference>
<dbReference type="CDD" id="cd22152">
    <property type="entry name" value="F-box_AtAFR-like"/>
    <property type="match status" value="1"/>
</dbReference>
<keyword evidence="3" id="KW-1185">Reference proteome</keyword>
<dbReference type="SMART" id="SM00612">
    <property type="entry name" value="Kelch"/>
    <property type="match status" value="2"/>
</dbReference>
<feature type="domain" description="F-box" evidence="1">
    <location>
        <begin position="11"/>
        <end position="57"/>
    </location>
</feature>
<gene>
    <name evidence="2" type="ORF">MERR_LOCUS23140</name>
</gene>
<dbReference type="InterPro" id="IPR057499">
    <property type="entry name" value="Kelch_FKB95"/>
</dbReference>
<dbReference type="InterPro" id="IPR001810">
    <property type="entry name" value="F-box_dom"/>
</dbReference>
<name>A0A6D2JG90_9BRAS</name>
<organism evidence="2 3">
    <name type="scientific">Microthlaspi erraticum</name>
    <dbReference type="NCBI Taxonomy" id="1685480"/>
    <lineage>
        <taxon>Eukaryota</taxon>
        <taxon>Viridiplantae</taxon>
        <taxon>Streptophyta</taxon>
        <taxon>Embryophyta</taxon>
        <taxon>Tracheophyta</taxon>
        <taxon>Spermatophyta</taxon>
        <taxon>Magnoliopsida</taxon>
        <taxon>eudicotyledons</taxon>
        <taxon>Gunneridae</taxon>
        <taxon>Pentapetalae</taxon>
        <taxon>rosids</taxon>
        <taxon>malvids</taxon>
        <taxon>Brassicales</taxon>
        <taxon>Brassicaceae</taxon>
        <taxon>Coluteocarpeae</taxon>
        <taxon>Microthlaspi</taxon>
    </lineage>
</organism>
<protein>
    <recommendedName>
        <fullName evidence="1">F-box domain-containing protein</fullName>
    </recommendedName>
</protein>
<dbReference type="SUPFAM" id="SSF117281">
    <property type="entry name" value="Kelch motif"/>
    <property type="match status" value="1"/>
</dbReference>
<comment type="caution">
    <text evidence="2">The sequence shown here is derived from an EMBL/GenBank/DDBJ whole genome shotgun (WGS) entry which is preliminary data.</text>
</comment>
<evidence type="ECO:0000313" key="2">
    <source>
        <dbReference type="EMBL" id="CAA7035905.1"/>
    </source>
</evidence>
<dbReference type="InterPro" id="IPR006652">
    <property type="entry name" value="Kelch_1"/>
</dbReference>
<accession>A0A6D2JG90</accession>
<evidence type="ECO:0000259" key="1">
    <source>
        <dbReference type="PROSITE" id="PS50181"/>
    </source>
</evidence>
<dbReference type="Proteomes" id="UP000467841">
    <property type="component" value="Unassembled WGS sequence"/>
</dbReference>
<dbReference type="PROSITE" id="PS50181">
    <property type="entry name" value="FBOX"/>
    <property type="match status" value="1"/>
</dbReference>
<dbReference type="EMBL" id="CACVBM020001162">
    <property type="protein sequence ID" value="CAA7035905.1"/>
    <property type="molecule type" value="Genomic_DNA"/>
</dbReference>
<reference evidence="2" key="1">
    <citation type="submission" date="2020-01" db="EMBL/GenBank/DDBJ databases">
        <authorList>
            <person name="Mishra B."/>
        </authorList>
    </citation>
    <scope>NUCLEOTIDE SEQUENCE [LARGE SCALE GENOMIC DNA]</scope>
</reference>
<sequence length="400" mass="46169">MNGAKLPVTETMTFLMLPNDLLFNCLARISRLYYPILSLVSKRFRYLLASLELYETRTLLGCTESCLYVCLFMPDDHHNPSRWFTLCRRPTKITNPNPNPNPRWFSACFRPYGLLMNCIRKKDKSSDNALVSITTRHSPFNDSCGLTAVGCNIYRVGNFDDGKPSRRVLLMDCRSHTWKRAPSMRVARKDACVSVLDGKIYVVGGNRKCDSSNWMECFDPQTQKWENLTGPDAEMRESWLHQDLAIEGKLYLSGYTSRQRCVVYKTKEKRWDEVEVMKVPSGWLFDSSCVIDNVLYSFRWPGVFKWYHFEGRSWRVLVLKGLKKLSRLLHGSLFVYLVDSGGKIAVLGEKEVGEEKKIWCAEIALEKRNGQEVRGKVEWCHVVLTVPKSCYIMQFLAVTV</sequence>
<dbReference type="PANTHER" id="PTHR24414">
    <property type="entry name" value="F-BOX/KELCH-REPEAT PROTEIN SKIP4"/>
    <property type="match status" value="1"/>
</dbReference>
<dbReference type="InterPro" id="IPR050354">
    <property type="entry name" value="F-box/kelch-repeat_ARATH"/>
</dbReference>
<dbReference type="InterPro" id="IPR015915">
    <property type="entry name" value="Kelch-typ_b-propeller"/>
</dbReference>
<dbReference type="AlphaFoldDB" id="A0A6D2JG90"/>
<dbReference type="SMART" id="SM00256">
    <property type="entry name" value="FBOX"/>
    <property type="match status" value="1"/>
</dbReference>
<proteinExistence type="predicted"/>
<dbReference type="Gene3D" id="2.120.10.80">
    <property type="entry name" value="Kelch-type beta propeller"/>
    <property type="match status" value="1"/>
</dbReference>
<dbReference type="OrthoDB" id="1540751at2759"/>
<dbReference type="Pfam" id="PF00646">
    <property type="entry name" value="F-box"/>
    <property type="match status" value="1"/>
</dbReference>
<evidence type="ECO:0000313" key="3">
    <source>
        <dbReference type="Proteomes" id="UP000467841"/>
    </source>
</evidence>